<dbReference type="AlphaFoldDB" id="B6QMM9"/>
<gene>
    <name evidence="2" type="ORF">PMAA_050970</name>
</gene>
<dbReference type="HOGENOM" id="CLU_1781933_0_0_1"/>
<dbReference type="Proteomes" id="UP000001294">
    <property type="component" value="Unassembled WGS sequence"/>
</dbReference>
<dbReference type="GO" id="GO:0005975">
    <property type="term" value="P:carbohydrate metabolic process"/>
    <property type="evidence" value="ECO:0007669"/>
    <property type="project" value="InterPro"/>
</dbReference>
<proteinExistence type="predicted"/>
<evidence type="ECO:0000256" key="1">
    <source>
        <dbReference type="SAM" id="SignalP"/>
    </source>
</evidence>
<keyword evidence="3" id="KW-1185">Reference proteome</keyword>
<protein>
    <submittedName>
        <fullName evidence="2">Uncharacterized protein</fullName>
    </submittedName>
</protein>
<keyword evidence="1" id="KW-0732">Signal</keyword>
<sequence length="146" mass="16783">MHSIKFLLVIIAISTAVAQRQPYSTWMADSMIAIGITPTRYYTQATFYRGAEYVYNKTQESKYFSFSTSQLNIVLTSNGSFIDWDYTSLQLGNIWRHEVQKSRWFHSRSNQSAETHCIWRALAQGSQLSKPDVAGWTVHGRAFLCI</sequence>
<reference evidence="3" key="1">
    <citation type="journal article" date="2015" name="Genome Announc.">
        <title>Genome sequence of the AIDS-associated pathogen Penicillium marneffei (ATCC18224) and its near taxonomic relative Talaromyces stipitatus (ATCC10500).</title>
        <authorList>
            <person name="Nierman W.C."/>
            <person name="Fedorova-Abrams N.D."/>
            <person name="Andrianopoulos A."/>
        </authorList>
    </citation>
    <scope>NUCLEOTIDE SEQUENCE [LARGE SCALE GENOMIC DNA]</scope>
    <source>
        <strain evidence="3">ATCC 18224 / CBS 334.59 / QM 7333</strain>
    </source>
</reference>
<dbReference type="VEuPathDB" id="FungiDB:PMAA_050970"/>
<evidence type="ECO:0000313" key="2">
    <source>
        <dbReference type="EMBL" id="EEA21285.1"/>
    </source>
</evidence>
<feature type="non-terminal residue" evidence="2">
    <location>
        <position position="146"/>
    </location>
</feature>
<dbReference type="Gene3D" id="1.50.10.10">
    <property type="match status" value="1"/>
</dbReference>
<feature type="chain" id="PRO_5002845647" evidence="1">
    <location>
        <begin position="19"/>
        <end position="146"/>
    </location>
</feature>
<evidence type="ECO:0000313" key="3">
    <source>
        <dbReference type="Proteomes" id="UP000001294"/>
    </source>
</evidence>
<dbReference type="PhylomeDB" id="B6QMM9"/>
<organism evidence="2 3">
    <name type="scientific">Talaromyces marneffei (strain ATCC 18224 / CBS 334.59 / QM 7333)</name>
    <name type="common">Penicillium marneffei</name>
    <dbReference type="NCBI Taxonomy" id="441960"/>
    <lineage>
        <taxon>Eukaryota</taxon>
        <taxon>Fungi</taxon>
        <taxon>Dikarya</taxon>
        <taxon>Ascomycota</taxon>
        <taxon>Pezizomycotina</taxon>
        <taxon>Eurotiomycetes</taxon>
        <taxon>Eurotiomycetidae</taxon>
        <taxon>Eurotiales</taxon>
        <taxon>Trichocomaceae</taxon>
        <taxon>Talaromyces</taxon>
        <taxon>Talaromyces sect. Talaromyces</taxon>
    </lineage>
</organism>
<feature type="signal peptide" evidence="1">
    <location>
        <begin position="1"/>
        <end position="18"/>
    </location>
</feature>
<dbReference type="InterPro" id="IPR012341">
    <property type="entry name" value="6hp_glycosidase-like_sf"/>
</dbReference>
<name>B6QMM9_TALMQ</name>
<dbReference type="EMBL" id="DS995903">
    <property type="protein sequence ID" value="EEA21285.1"/>
    <property type="molecule type" value="Genomic_DNA"/>
</dbReference>
<accession>B6QMM9</accession>